<reference evidence="2 3" key="1">
    <citation type="journal article" date="2015" name="Nature">
        <title>rRNA introns, odd ribosomes, and small enigmatic genomes across a large radiation of phyla.</title>
        <authorList>
            <person name="Brown C.T."/>
            <person name="Hug L.A."/>
            <person name="Thomas B.C."/>
            <person name="Sharon I."/>
            <person name="Castelle C.J."/>
            <person name="Singh A."/>
            <person name="Wilkins M.J."/>
            <person name="Williams K.H."/>
            <person name="Banfield J.F."/>
        </authorList>
    </citation>
    <scope>NUCLEOTIDE SEQUENCE [LARGE SCALE GENOMIC DNA]</scope>
</reference>
<evidence type="ECO:0000259" key="1">
    <source>
        <dbReference type="Pfam" id="PF18480"/>
    </source>
</evidence>
<gene>
    <name evidence="2" type="ORF">UV59_C0042G0005</name>
</gene>
<sequence length="82" mass="9628">MVHDFRLSPQVEDRTIYELALRENRFVLTINFKDFRKLVKRDKPGIIGIESQLANYEIDQKVTNFITNKNPEDYVGKAVSIK</sequence>
<evidence type="ECO:0000313" key="2">
    <source>
        <dbReference type="EMBL" id="KKS83338.1"/>
    </source>
</evidence>
<dbReference type="InterPro" id="IPR041049">
    <property type="entry name" value="DUF5615"/>
</dbReference>
<protein>
    <recommendedName>
        <fullName evidence="1">DUF5615 domain-containing protein</fullName>
    </recommendedName>
</protein>
<accession>A0A0G1F901</accession>
<dbReference type="EMBL" id="LCFB01000042">
    <property type="protein sequence ID" value="KKS83338.1"/>
    <property type="molecule type" value="Genomic_DNA"/>
</dbReference>
<feature type="domain" description="DUF5615" evidence="1">
    <location>
        <begin position="5"/>
        <end position="74"/>
    </location>
</feature>
<dbReference type="AlphaFoldDB" id="A0A0G1F901"/>
<evidence type="ECO:0000313" key="3">
    <source>
        <dbReference type="Proteomes" id="UP000034543"/>
    </source>
</evidence>
<dbReference type="Pfam" id="PF18480">
    <property type="entry name" value="DUF5615"/>
    <property type="match status" value="1"/>
</dbReference>
<dbReference type="Proteomes" id="UP000034543">
    <property type="component" value="Unassembled WGS sequence"/>
</dbReference>
<proteinExistence type="predicted"/>
<organism evidence="2 3">
    <name type="scientific">Candidatus Gottesmanbacteria bacterium GW2011_GWA1_43_11</name>
    <dbReference type="NCBI Taxonomy" id="1618436"/>
    <lineage>
        <taxon>Bacteria</taxon>
        <taxon>Candidatus Gottesmaniibacteriota</taxon>
    </lineage>
</organism>
<name>A0A0G1F901_9BACT</name>
<comment type="caution">
    <text evidence="2">The sequence shown here is derived from an EMBL/GenBank/DDBJ whole genome shotgun (WGS) entry which is preliminary data.</text>
</comment>